<keyword evidence="6" id="KW-0731">Sigma factor</keyword>
<dbReference type="Gene3D" id="1.10.10.60">
    <property type="entry name" value="Homeodomain-like"/>
    <property type="match status" value="1"/>
</dbReference>
<gene>
    <name evidence="12" type="primary">rpoN1</name>
    <name evidence="12" type="ORF">SK3146_01420</name>
</gene>
<dbReference type="EMBL" id="CP027059">
    <property type="protein sequence ID" value="UQZ82263.1"/>
    <property type="molecule type" value="Genomic_DNA"/>
</dbReference>
<evidence type="ECO:0000259" key="11">
    <source>
        <dbReference type="Pfam" id="PF04963"/>
    </source>
</evidence>
<evidence type="ECO:0000259" key="10">
    <source>
        <dbReference type="Pfam" id="PF04552"/>
    </source>
</evidence>
<keyword evidence="4" id="KW-0548">Nucleotidyltransferase</keyword>
<evidence type="ECO:0000256" key="1">
    <source>
        <dbReference type="ARBA" id="ARBA00008798"/>
    </source>
</evidence>
<evidence type="ECO:0000256" key="8">
    <source>
        <dbReference type="ARBA" id="ARBA00023163"/>
    </source>
</evidence>
<dbReference type="InterPro" id="IPR038709">
    <property type="entry name" value="RpoN_core-bd_sf"/>
</dbReference>
<dbReference type="Pfam" id="PF04552">
    <property type="entry name" value="Sigma54_DBD"/>
    <property type="match status" value="1"/>
</dbReference>
<protein>
    <submittedName>
        <fullName evidence="12">RNA polymerase sigma-54 factor 1</fullName>
    </submittedName>
</protein>
<dbReference type="PROSITE" id="PS00717">
    <property type="entry name" value="SIGMA54_1"/>
    <property type="match status" value="1"/>
</dbReference>
<reference evidence="12" key="2">
    <citation type="journal article" date="2021" name="J Anim Sci Technol">
        <title>Complete genome sequence of Paenibacillus konkukensis sp. nov. SK3146 as a potential probiotic strain.</title>
        <authorList>
            <person name="Jung H.I."/>
            <person name="Park S."/>
            <person name="Niu K.M."/>
            <person name="Lee S.W."/>
            <person name="Kothari D."/>
            <person name="Yi K.J."/>
            <person name="Kim S.K."/>
        </authorList>
    </citation>
    <scope>NUCLEOTIDE SEQUENCE</scope>
    <source>
        <strain evidence="12">SK3146</strain>
    </source>
</reference>
<dbReference type="Gene3D" id="1.10.10.1330">
    <property type="entry name" value="RNA polymerase sigma-54 factor, core-binding domain"/>
    <property type="match status" value="1"/>
</dbReference>
<dbReference type="PANTHER" id="PTHR32248">
    <property type="entry name" value="RNA POLYMERASE SIGMA-54 FACTOR"/>
    <property type="match status" value="1"/>
</dbReference>
<keyword evidence="3" id="KW-0808">Transferase</keyword>
<name>A0ABY4RJE2_9BACL</name>
<keyword evidence="5" id="KW-0805">Transcription regulation</keyword>
<feature type="domain" description="RNA polymerase sigma factor 54 DNA-binding" evidence="10">
    <location>
        <begin position="275"/>
        <end position="433"/>
    </location>
</feature>
<evidence type="ECO:0000256" key="7">
    <source>
        <dbReference type="ARBA" id="ARBA00023125"/>
    </source>
</evidence>
<accession>A0ABY4RJE2</accession>
<dbReference type="PRINTS" id="PR00045">
    <property type="entry name" value="SIGMA54FCT"/>
</dbReference>
<evidence type="ECO:0000256" key="5">
    <source>
        <dbReference type="ARBA" id="ARBA00023015"/>
    </source>
</evidence>
<reference evidence="12" key="1">
    <citation type="submission" date="2018-02" db="EMBL/GenBank/DDBJ databases">
        <authorList>
            <person name="Kim S.-K."/>
            <person name="Jung H.-I."/>
            <person name="Lee S.-W."/>
        </authorList>
    </citation>
    <scope>NUCLEOTIDE SEQUENCE</scope>
    <source>
        <strain evidence="12">SK3146</strain>
    </source>
</reference>
<keyword evidence="8" id="KW-0804">Transcription</keyword>
<evidence type="ECO:0000313" key="13">
    <source>
        <dbReference type="Proteomes" id="UP001057134"/>
    </source>
</evidence>
<evidence type="ECO:0000256" key="4">
    <source>
        <dbReference type="ARBA" id="ARBA00022695"/>
    </source>
</evidence>
<dbReference type="NCBIfam" id="TIGR02395">
    <property type="entry name" value="rpoN_sigma"/>
    <property type="match status" value="1"/>
</dbReference>
<dbReference type="PANTHER" id="PTHR32248:SF4">
    <property type="entry name" value="RNA POLYMERASE SIGMA-54 FACTOR"/>
    <property type="match status" value="1"/>
</dbReference>
<evidence type="ECO:0000256" key="6">
    <source>
        <dbReference type="ARBA" id="ARBA00023082"/>
    </source>
</evidence>
<feature type="region of interest" description="Disordered" evidence="9">
    <location>
        <begin position="49"/>
        <end position="69"/>
    </location>
</feature>
<dbReference type="Pfam" id="PF00309">
    <property type="entry name" value="Sigma54_AID"/>
    <property type="match status" value="1"/>
</dbReference>
<dbReference type="InterPro" id="IPR000394">
    <property type="entry name" value="RNA_pol_sigma_54"/>
</dbReference>
<dbReference type="PROSITE" id="PS00718">
    <property type="entry name" value="SIGMA54_2"/>
    <property type="match status" value="1"/>
</dbReference>
<dbReference type="InterPro" id="IPR007634">
    <property type="entry name" value="RNA_pol_sigma_54_DNA-bd"/>
</dbReference>
<comment type="similarity">
    <text evidence="1">Belongs to the sigma-54 factor family.</text>
</comment>
<proteinExistence type="inferred from homology"/>
<sequence>MTSLSTALIQTQKLLLTPRLRQSIEMLHMSSLELMEFIQEQSRENPLLDYKYDSVPPSPGGKKRTSDPNHEWWLHIRSGGQPSLEAVLTEQLQEAGVRPELHKIALFIIRSLDEKGYLPLTPQWISQHLRQPVPLVLKAVDLVQNMEPAGVAASSLEECLMLQLDQLGDNDALVRSLIRGHLKDIAKRRFGPLAKQYGVEPADIQRAASRISRLNPKPGAAYSGERTQFIVPDIVLTRTDEGFEIGLHDASLPNIVFNAEYVELMKSNPPKEVSAYLTEQRKRVQAIIDSIEHRKATMYKVATVIFEHQHAFCLHGPSAIKPMAMRHVAELLGIHESTVSRAVNQKFAMTPWGLYELKQFFTSSVKQADGAAVSSAQIKEQLRELIDGEDKTEPWSDQKLAERLTQSGLQVSRRTVAKYRDQLNIPAALERKQYQ</sequence>
<organism evidence="12 13">
    <name type="scientific">Paenibacillus konkukensis</name>
    <dbReference type="NCBI Taxonomy" id="2020716"/>
    <lineage>
        <taxon>Bacteria</taxon>
        <taxon>Bacillati</taxon>
        <taxon>Bacillota</taxon>
        <taxon>Bacilli</taxon>
        <taxon>Bacillales</taxon>
        <taxon>Paenibacillaceae</taxon>
        <taxon>Paenibacillus</taxon>
    </lineage>
</organism>
<dbReference type="Pfam" id="PF04963">
    <property type="entry name" value="Sigma54_CBD"/>
    <property type="match status" value="1"/>
</dbReference>
<evidence type="ECO:0000256" key="3">
    <source>
        <dbReference type="ARBA" id="ARBA00022679"/>
    </source>
</evidence>
<dbReference type="Proteomes" id="UP001057134">
    <property type="component" value="Chromosome"/>
</dbReference>
<evidence type="ECO:0000313" key="12">
    <source>
        <dbReference type="EMBL" id="UQZ82263.1"/>
    </source>
</evidence>
<keyword evidence="7" id="KW-0238">DNA-binding</keyword>
<keyword evidence="2" id="KW-0240">DNA-directed RNA polymerase</keyword>
<dbReference type="InterPro" id="IPR007046">
    <property type="entry name" value="RNA_pol_sigma_54_core-bd"/>
</dbReference>
<feature type="domain" description="RNA polymerase sigma factor 54 core-binding" evidence="11">
    <location>
        <begin position="81"/>
        <end position="261"/>
    </location>
</feature>
<keyword evidence="13" id="KW-1185">Reference proteome</keyword>
<dbReference type="RefSeq" id="WP_249864416.1">
    <property type="nucleotide sequence ID" value="NZ_CP027059.1"/>
</dbReference>
<dbReference type="PIRSF" id="PIRSF000774">
    <property type="entry name" value="RpoN"/>
    <property type="match status" value="1"/>
</dbReference>
<evidence type="ECO:0000256" key="2">
    <source>
        <dbReference type="ARBA" id="ARBA00022478"/>
    </source>
</evidence>
<dbReference type="PROSITE" id="PS50044">
    <property type="entry name" value="SIGMA54_3"/>
    <property type="match status" value="1"/>
</dbReference>
<evidence type="ECO:0000256" key="9">
    <source>
        <dbReference type="SAM" id="MobiDB-lite"/>
    </source>
</evidence>